<evidence type="ECO:0000259" key="10">
    <source>
        <dbReference type="Pfam" id="PF21088"/>
    </source>
</evidence>
<dbReference type="Gene3D" id="2.30.30.60">
    <property type="match status" value="1"/>
</dbReference>
<keyword evidence="8" id="KW-0732">Signal</keyword>
<dbReference type="PANTHER" id="PTHR30566">
    <property type="entry name" value="YNAI-RELATED MECHANOSENSITIVE ION CHANNEL"/>
    <property type="match status" value="1"/>
</dbReference>
<dbReference type="GO" id="GO:0005886">
    <property type="term" value="C:plasma membrane"/>
    <property type="evidence" value="ECO:0007669"/>
    <property type="project" value="UniProtKB-SubCell"/>
</dbReference>
<keyword evidence="6 7" id="KW-0472">Membrane</keyword>
<dbReference type="Gene3D" id="1.10.287.1260">
    <property type="match status" value="1"/>
</dbReference>
<comment type="caution">
    <text evidence="11">The sequence shown here is derived from an EMBL/GenBank/DDBJ whole genome shotgun (WGS) entry which is preliminary data.</text>
</comment>
<dbReference type="InterPro" id="IPR023408">
    <property type="entry name" value="MscS_beta-dom_sf"/>
</dbReference>
<dbReference type="SUPFAM" id="SSF82861">
    <property type="entry name" value="Mechanosensitive channel protein MscS (YggB), transmembrane region"/>
    <property type="match status" value="1"/>
</dbReference>
<dbReference type="GO" id="GO:0008381">
    <property type="term" value="F:mechanosensitive monoatomic ion channel activity"/>
    <property type="evidence" value="ECO:0007669"/>
    <property type="project" value="UniProtKB-ARBA"/>
</dbReference>
<dbReference type="InterPro" id="IPR011014">
    <property type="entry name" value="MscS_channel_TM-2"/>
</dbReference>
<name>A0A1T0CV53_9GAMM</name>
<dbReference type="SUPFAM" id="SSF50182">
    <property type="entry name" value="Sm-like ribonucleoproteins"/>
    <property type="match status" value="1"/>
</dbReference>
<dbReference type="InterPro" id="IPR011066">
    <property type="entry name" value="MscS_channel_C_sf"/>
</dbReference>
<dbReference type="Pfam" id="PF21088">
    <property type="entry name" value="MS_channel_1st"/>
    <property type="match status" value="1"/>
</dbReference>
<evidence type="ECO:0000256" key="3">
    <source>
        <dbReference type="ARBA" id="ARBA00022475"/>
    </source>
</evidence>
<dbReference type="Proteomes" id="UP000189800">
    <property type="component" value="Unassembled WGS sequence"/>
</dbReference>
<evidence type="ECO:0000256" key="2">
    <source>
        <dbReference type="ARBA" id="ARBA00008017"/>
    </source>
</evidence>
<feature type="domain" description="Mechanosensitive ion channel transmembrane helices 2/3" evidence="10">
    <location>
        <begin position="328"/>
        <end position="369"/>
    </location>
</feature>
<evidence type="ECO:0000313" key="11">
    <source>
        <dbReference type="EMBL" id="OOS26011.1"/>
    </source>
</evidence>
<keyword evidence="12" id="KW-1185">Reference proteome</keyword>
<feature type="chain" id="PRO_5012300935" evidence="8">
    <location>
        <begin position="35"/>
        <end position="550"/>
    </location>
</feature>
<dbReference type="InterPro" id="IPR010920">
    <property type="entry name" value="LSM_dom_sf"/>
</dbReference>
<evidence type="ECO:0000256" key="6">
    <source>
        <dbReference type="ARBA" id="ARBA00023136"/>
    </source>
</evidence>
<dbReference type="SUPFAM" id="SSF82689">
    <property type="entry name" value="Mechanosensitive channel protein MscS (YggB), C-terminal domain"/>
    <property type="match status" value="1"/>
</dbReference>
<comment type="similarity">
    <text evidence="2">Belongs to the MscS (TC 1.A.23) family.</text>
</comment>
<accession>A0A1T0CV53</accession>
<feature type="signal peptide" evidence="8">
    <location>
        <begin position="1"/>
        <end position="34"/>
    </location>
</feature>
<evidence type="ECO:0000256" key="1">
    <source>
        <dbReference type="ARBA" id="ARBA00004651"/>
    </source>
</evidence>
<organism evidence="11 12">
    <name type="scientific">Moraxella pluranimalium</name>
    <dbReference type="NCBI Taxonomy" id="470453"/>
    <lineage>
        <taxon>Bacteria</taxon>
        <taxon>Pseudomonadati</taxon>
        <taxon>Pseudomonadota</taxon>
        <taxon>Gammaproteobacteria</taxon>
        <taxon>Moraxellales</taxon>
        <taxon>Moraxellaceae</taxon>
        <taxon>Moraxella</taxon>
    </lineage>
</organism>
<dbReference type="STRING" id="470453.B0680_00880"/>
<evidence type="ECO:0000259" key="9">
    <source>
        <dbReference type="Pfam" id="PF00924"/>
    </source>
</evidence>
<keyword evidence="5 7" id="KW-1133">Transmembrane helix</keyword>
<keyword evidence="4 7" id="KW-0812">Transmembrane</keyword>
<reference evidence="11 12" key="1">
    <citation type="submission" date="2017-02" db="EMBL/GenBank/DDBJ databases">
        <title>Draft genome sequence of Moraxella pluranimalium CCUG 54913T type strain.</title>
        <authorList>
            <person name="Salva-Serra F."/>
            <person name="Engstrom-Jakobsson H."/>
            <person name="Thorell K."/>
            <person name="Jaen-Luchoro D."/>
            <person name="Gonzales-Siles L."/>
            <person name="Karlsson R."/>
            <person name="Yazdan S."/>
            <person name="Boulund F."/>
            <person name="Johnning A."/>
            <person name="Engstrand L."/>
            <person name="Kristiansson E."/>
            <person name="Moore E."/>
        </authorList>
    </citation>
    <scope>NUCLEOTIDE SEQUENCE [LARGE SCALE GENOMIC DNA]</scope>
    <source>
        <strain evidence="11 12">CCUG 54913</strain>
    </source>
</reference>
<gene>
    <name evidence="11" type="ORF">B0680_00880</name>
</gene>
<protein>
    <submittedName>
        <fullName evidence="11">Mechanosensitive ion channel protein MscS</fullName>
    </submittedName>
</protein>
<evidence type="ECO:0000256" key="5">
    <source>
        <dbReference type="ARBA" id="ARBA00022989"/>
    </source>
</evidence>
<proteinExistence type="inferred from homology"/>
<dbReference type="PANTHER" id="PTHR30566:SF5">
    <property type="entry name" value="MECHANOSENSITIVE ION CHANNEL PROTEIN 1, MITOCHONDRIAL-RELATED"/>
    <property type="match status" value="1"/>
</dbReference>
<evidence type="ECO:0000256" key="7">
    <source>
        <dbReference type="SAM" id="Phobius"/>
    </source>
</evidence>
<dbReference type="AlphaFoldDB" id="A0A1T0CV53"/>
<sequence length="550" mass="61173">MAFLAKLHQQVPMLCRWLVMMLCSCVLFSAPSYATTAKLGLKTTQSEQPAEVWSDSYGRDTPRSTVQGFMSALSSEDTELASRYLDSAFLNKSKVSNADIVAQFKQALDTGGRLEPLLQLSDAKEGDVGDLLPHAQEKVGSIRIADKSVDVLLVRKVDKDGNRYWQFAGETLANLPDVHSTGRTWASYFEIEQLKGVKLFDFELSKIVALAVMVLLSLAVAYALVWLIFVISRWAFPRLTGKRFAISPNVIMPIAIIVVAMLLSEIMLRAGVPVTIRTPVARLKEVVAWIATTWLAFRLIDGVFRRAEANSLKRNRPEQVSLLGLSRKLAKVFILILAIIIIFGNLGFDLTTGIAALGVGGLALAFGAQKTIENLIGSVVVVADRPVHVGDYCKFGTYEGVVIDIGIRSTRIRTLNRTVVTVPNGEFSALQIENFTARDMFYFLHNLFIKRTADLAEVERMIADLQGFLASHTLTNDEWNQVWIKELRQDCYVIEMRAYINASGAQDFYAKQTQLALAVLKFLENYQVEHALPSQTVVLDDKNRLNQADS</sequence>
<feature type="transmembrane region" description="Helical" evidence="7">
    <location>
        <begin position="286"/>
        <end position="304"/>
    </location>
</feature>
<evidence type="ECO:0000313" key="12">
    <source>
        <dbReference type="Proteomes" id="UP000189800"/>
    </source>
</evidence>
<feature type="domain" description="Mechanosensitive ion channel MscS" evidence="9">
    <location>
        <begin position="371"/>
        <end position="436"/>
    </location>
</feature>
<feature type="transmembrane region" description="Helical" evidence="7">
    <location>
        <begin position="244"/>
        <end position="266"/>
    </location>
</feature>
<comment type="subcellular location">
    <subcellularLocation>
        <location evidence="1">Cell membrane</location>
        <topology evidence="1">Multi-pass membrane protein</topology>
    </subcellularLocation>
</comment>
<dbReference type="Pfam" id="PF00924">
    <property type="entry name" value="MS_channel_2nd"/>
    <property type="match status" value="1"/>
</dbReference>
<dbReference type="InterPro" id="IPR006685">
    <property type="entry name" value="MscS_channel_2nd"/>
</dbReference>
<dbReference type="EMBL" id="MUYU01000005">
    <property type="protein sequence ID" value="OOS26011.1"/>
    <property type="molecule type" value="Genomic_DNA"/>
</dbReference>
<evidence type="ECO:0000256" key="4">
    <source>
        <dbReference type="ARBA" id="ARBA00022692"/>
    </source>
</evidence>
<feature type="transmembrane region" description="Helical" evidence="7">
    <location>
        <begin position="207"/>
        <end position="232"/>
    </location>
</feature>
<feature type="transmembrane region" description="Helical" evidence="7">
    <location>
        <begin position="325"/>
        <end position="344"/>
    </location>
</feature>
<evidence type="ECO:0000256" key="8">
    <source>
        <dbReference type="SAM" id="SignalP"/>
    </source>
</evidence>
<dbReference type="OrthoDB" id="9775207at2"/>
<dbReference type="InterPro" id="IPR049142">
    <property type="entry name" value="MS_channel_1st"/>
</dbReference>
<keyword evidence="3" id="KW-1003">Cell membrane</keyword>